<evidence type="ECO:0000313" key="1">
    <source>
        <dbReference type="EMBL" id="KUG20200.1"/>
    </source>
</evidence>
<reference evidence="1" key="1">
    <citation type="journal article" date="2015" name="Proc. Natl. Acad. Sci. U.S.A.">
        <title>Networks of energetic and metabolic interactions define dynamics in microbial communities.</title>
        <authorList>
            <person name="Embree M."/>
            <person name="Liu J.K."/>
            <person name="Al-Bassam M.M."/>
            <person name="Zengler K."/>
        </authorList>
    </citation>
    <scope>NUCLEOTIDE SEQUENCE</scope>
</reference>
<sequence length="42" mass="4979">MSPTVHYTGTIKENRIRDIDIRSRIFIRCACSPFRGLHTRFI</sequence>
<organism evidence="1">
    <name type="scientific">hydrocarbon metagenome</name>
    <dbReference type="NCBI Taxonomy" id="938273"/>
    <lineage>
        <taxon>unclassified sequences</taxon>
        <taxon>metagenomes</taxon>
        <taxon>ecological metagenomes</taxon>
    </lineage>
</organism>
<dbReference type="AlphaFoldDB" id="A0A0W8FH18"/>
<gene>
    <name evidence="1" type="ORF">ASZ90_010070</name>
</gene>
<comment type="caution">
    <text evidence="1">The sequence shown here is derived from an EMBL/GenBank/DDBJ whole genome shotgun (WGS) entry which is preliminary data.</text>
</comment>
<proteinExistence type="predicted"/>
<dbReference type="EMBL" id="LNQE01001214">
    <property type="protein sequence ID" value="KUG20200.1"/>
    <property type="molecule type" value="Genomic_DNA"/>
</dbReference>
<name>A0A0W8FH18_9ZZZZ</name>
<accession>A0A0W8FH18</accession>
<protein>
    <submittedName>
        <fullName evidence="1">Uncharacterized protein</fullName>
    </submittedName>
</protein>